<dbReference type="EnsemblProtists" id="EKX39234">
    <property type="protein sequence ID" value="EKX39234"/>
    <property type="gene ID" value="GUITHDRAFT_154486"/>
</dbReference>
<accession>L1ITM7</accession>
<feature type="chain" id="PRO_5008770494" description="RxLR effector protein" evidence="1">
    <location>
        <begin position="23"/>
        <end position="267"/>
    </location>
</feature>
<evidence type="ECO:0000313" key="2">
    <source>
        <dbReference type="EMBL" id="EKX39234.1"/>
    </source>
</evidence>
<keyword evidence="1" id="KW-0732">Signal</keyword>
<evidence type="ECO:0008006" key="5">
    <source>
        <dbReference type="Google" id="ProtNLM"/>
    </source>
</evidence>
<feature type="signal peptide" evidence="1">
    <location>
        <begin position="1"/>
        <end position="22"/>
    </location>
</feature>
<organism evidence="2">
    <name type="scientific">Guillardia theta (strain CCMP2712)</name>
    <name type="common">Cryptophyte</name>
    <dbReference type="NCBI Taxonomy" id="905079"/>
    <lineage>
        <taxon>Eukaryota</taxon>
        <taxon>Cryptophyceae</taxon>
        <taxon>Pyrenomonadales</taxon>
        <taxon>Geminigeraceae</taxon>
        <taxon>Guillardia</taxon>
    </lineage>
</organism>
<dbReference type="HOGENOM" id="CLU_1043729_0_0_1"/>
<evidence type="ECO:0000313" key="4">
    <source>
        <dbReference type="Proteomes" id="UP000011087"/>
    </source>
</evidence>
<reference evidence="2 4" key="1">
    <citation type="journal article" date="2012" name="Nature">
        <title>Algal genomes reveal evolutionary mosaicism and the fate of nucleomorphs.</title>
        <authorList>
            <consortium name="DOE Joint Genome Institute"/>
            <person name="Curtis B.A."/>
            <person name="Tanifuji G."/>
            <person name="Burki F."/>
            <person name="Gruber A."/>
            <person name="Irimia M."/>
            <person name="Maruyama S."/>
            <person name="Arias M.C."/>
            <person name="Ball S.G."/>
            <person name="Gile G.H."/>
            <person name="Hirakawa Y."/>
            <person name="Hopkins J.F."/>
            <person name="Kuo A."/>
            <person name="Rensing S.A."/>
            <person name="Schmutz J."/>
            <person name="Symeonidi A."/>
            <person name="Elias M."/>
            <person name="Eveleigh R.J."/>
            <person name="Herman E.K."/>
            <person name="Klute M.J."/>
            <person name="Nakayama T."/>
            <person name="Obornik M."/>
            <person name="Reyes-Prieto A."/>
            <person name="Armbrust E.V."/>
            <person name="Aves S.J."/>
            <person name="Beiko R.G."/>
            <person name="Coutinho P."/>
            <person name="Dacks J.B."/>
            <person name="Durnford D.G."/>
            <person name="Fast N.M."/>
            <person name="Green B.R."/>
            <person name="Grisdale C.J."/>
            <person name="Hempel F."/>
            <person name="Henrissat B."/>
            <person name="Hoppner M.P."/>
            <person name="Ishida K."/>
            <person name="Kim E."/>
            <person name="Koreny L."/>
            <person name="Kroth P.G."/>
            <person name="Liu Y."/>
            <person name="Malik S.B."/>
            <person name="Maier U.G."/>
            <person name="McRose D."/>
            <person name="Mock T."/>
            <person name="Neilson J.A."/>
            <person name="Onodera N.T."/>
            <person name="Poole A.M."/>
            <person name="Pritham E.J."/>
            <person name="Richards T.A."/>
            <person name="Rocap G."/>
            <person name="Roy S.W."/>
            <person name="Sarai C."/>
            <person name="Schaack S."/>
            <person name="Shirato S."/>
            <person name="Slamovits C.H."/>
            <person name="Spencer D.F."/>
            <person name="Suzuki S."/>
            <person name="Worden A.Z."/>
            <person name="Zauner S."/>
            <person name="Barry K."/>
            <person name="Bell C."/>
            <person name="Bharti A.K."/>
            <person name="Crow J.A."/>
            <person name="Grimwood J."/>
            <person name="Kramer R."/>
            <person name="Lindquist E."/>
            <person name="Lucas S."/>
            <person name="Salamov A."/>
            <person name="McFadden G.I."/>
            <person name="Lane C.E."/>
            <person name="Keeling P.J."/>
            <person name="Gray M.W."/>
            <person name="Grigoriev I.V."/>
            <person name="Archibald J.M."/>
        </authorList>
    </citation>
    <scope>NUCLEOTIDE SEQUENCE</scope>
    <source>
        <strain evidence="2 4">CCMP2712</strain>
    </source>
</reference>
<evidence type="ECO:0000313" key="3">
    <source>
        <dbReference type="EnsemblProtists" id="EKX39234"/>
    </source>
</evidence>
<dbReference type="RefSeq" id="XP_005826214.1">
    <property type="nucleotide sequence ID" value="XM_005826157.1"/>
</dbReference>
<proteinExistence type="predicted"/>
<reference evidence="3" key="3">
    <citation type="submission" date="2016-03" db="UniProtKB">
        <authorList>
            <consortium name="EnsemblProtists"/>
        </authorList>
    </citation>
    <scope>IDENTIFICATION</scope>
</reference>
<dbReference type="EMBL" id="JH993041">
    <property type="protein sequence ID" value="EKX39234.1"/>
    <property type="molecule type" value="Genomic_DNA"/>
</dbReference>
<dbReference type="GeneID" id="17295957"/>
<name>L1ITM7_GUITC</name>
<dbReference type="AlphaFoldDB" id="L1ITM7"/>
<keyword evidence="4" id="KW-1185">Reference proteome</keyword>
<reference evidence="4" key="2">
    <citation type="submission" date="2012-11" db="EMBL/GenBank/DDBJ databases">
        <authorList>
            <person name="Kuo A."/>
            <person name="Curtis B.A."/>
            <person name="Tanifuji G."/>
            <person name="Burki F."/>
            <person name="Gruber A."/>
            <person name="Irimia M."/>
            <person name="Maruyama S."/>
            <person name="Arias M.C."/>
            <person name="Ball S.G."/>
            <person name="Gile G.H."/>
            <person name="Hirakawa Y."/>
            <person name="Hopkins J.F."/>
            <person name="Rensing S.A."/>
            <person name="Schmutz J."/>
            <person name="Symeonidi A."/>
            <person name="Elias M."/>
            <person name="Eveleigh R.J."/>
            <person name="Herman E.K."/>
            <person name="Klute M.J."/>
            <person name="Nakayama T."/>
            <person name="Obornik M."/>
            <person name="Reyes-Prieto A."/>
            <person name="Armbrust E.V."/>
            <person name="Aves S.J."/>
            <person name="Beiko R.G."/>
            <person name="Coutinho P."/>
            <person name="Dacks J.B."/>
            <person name="Durnford D.G."/>
            <person name="Fast N.M."/>
            <person name="Green B.R."/>
            <person name="Grisdale C."/>
            <person name="Hempe F."/>
            <person name="Henrissat B."/>
            <person name="Hoppner M.P."/>
            <person name="Ishida K.-I."/>
            <person name="Kim E."/>
            <person name="Koreny L."/>
            <person name="Kroth P.G."/>
            <person name="Liu Y."/>
            <person name="Malik S.-B."/>
            <person name="Maier U.G."/>
            <person name="McRose D."/>
            <person name="Mock T."/>
            <person name="Neilson J.A."/>
            <person name="Onodera N.T."/>
            <person name="Poole A.M."/>
            <person name="Pritham E.J."/>
            <person name="Richards T.A."/>
            <person name="Rocap G."/>
            <person name="Roy S.W."/>
            <person name="Sarai C."/>
            <person name="Schaack S."/>
            <person name="Shirato S."/>
            <person name="Slamovits C.H."/>
            <person name="Spencer D.F."/>
            <person name="Suzuki S."/>
            <person name="Worden A.Z."/>
            <person name="Zauner S."/>
            <person name="Barry K."/>
            <person name="Bell C."/>
            <person name="Bharti A.K."/>
            <person name="Crow J.A."/>
            <person name="Grimwood J."/>
            <person name="Kramer R."/>
            <person name="Lindquist E."/>
            <person name="Lucas S."/>
            <person name="Salamov A."/>
            <person name="McFadden G.I."/>
            <person name="Lane C.E."/>
            <person name="Keeling P.J."/>
            <person name="Gray M.W."/>
            <person name="Grigoriev I.V."/>
            <person name="Archibald J.M."/>
        </authorList>
    </citation>
    <scope>NUCLEOTIDE SEQUENCE</scope>
    <source>
        <strain evidence="4">CCMP2712</strain>
    </source>
</reference>
<dbReference type="PaxDb" id="55529-EKX39234"/>
<sequence>MAGWMKMTILAVAMVVVVVISSDDGILYGSSSEDEGVVLAQKKVAAGKKADKSDRSTPAVSDKEIEKLMKSMNAKNGKKRESRTRRIQDKILSTKAKLAELKLKSSESFAKWEKFDEEAESAKTKAISLHEVYEQEREQEHMQERKLDRLKDKLTKHLTGFNARNDLEKYYNKLHVEAAETVPKSIKAEDKMSTLKAAAYRKRMEAKKTQSSSITKAKTSKLSEIPNKVNVWDTEKTRKVERVERAEKKLHDNGLEADRVLLKSSKK</sequence>
<protein>
    <recommendedName>
        <fullName evidence="5">RxLR effector protein</fullName>
    </recommendedName>
</protein>
<evidence type="ECO:0000256" key="1">
    <source>
        <dbReference type="SAM" id="SignalP"/>
    </source>
</evidence>
<dbReference type="Proteomes" id="UP000011087">
    <property type="component" value="Unassembled WGS sequence"/>
</dbReference>
<dbReference type="KEGG" id="gtt:GUITHDRAFT_154486"/>
<gene>
    <name evidence="2" type="ORF">GUITHDRAFT_154486</name>
</gene>